<comment type="caution">
    <text evidence="1">The sequence shown here is derived from an EMBL/GenBank/DDBJ whole genome shotgun (WGS) entry which is preliminary data.</text>
</comment>
<dbReference type="Proteomes" id="UP001209229">
    <property type="component" value="Unassembled WGS sequence"/>
</dbReference>
<name>A0AAE3M9X1_9BACT</name>
<protein>
    <submittedName>
        <fullName evidence="1">Uncharacterized protein</fullName>
    </submittedName>
</protein>
<dbReference type="AlphaFoldDB" id="A0AAE3M9X1"/>
<dbReference type="EMBL" id="JAPDPJ010000155">
    <property type="protein sequence ID" value="MCW3789667.1"/>
    <property type="molecule type" value="Genomic_DNA"/>
</dbReference>
<evidence type="ECO:0000313" key="2">
    <source>
        <dbReference type="Proteomes" id="UP001209229"/>
    </source>
</evidence>
<accession>A0AAE3M9X1</accession>
<reference evidence="1" key="1">
    <citation type="submission" date="2022-10" db="EMBL/GenBank/DDBJ databases">
        <authorList>
            <person name="Yu W.X."/>
        </authorList>
    </citation>
    <scope>NUCLEOTIDE SEQUENCE</scope>
    <source>
        <strain evidence="1">AAT</strain>
    </source>
</reference>
<keyword evidence="2" id="KW-1185">Reference proteome</keyword>
<organism evidence="1 2">
    <name type="scientific">Plebeiibacterium sediminum</name>
    <dbReference type="NCBI Taxonomy" id="2992112"/>
    <lineage>
        <taxon>Bacteria</taxon>
        <taxon>Pseudomonadati</taxon>
        <taxon>Bacteroidota</taxon>
        <taxon>Bacteroidia</taxon>
        <taxon>Marinilabiliales</taxon>
        <taxon>Marinilabiliaceae</taxon>
        <taxon>Plebeiibacterium</taxon>
    </lineage>
</organism>
<proteinExistence type="predicted"/>
<gene>
    <name evidence="1" type="ORF">OM075_24620</name>
</gene>
<sequence length="254" mass="29087">MKIFLQNTVKGLRNFSKSLDRNSILVDKPWALIDSDFEIQKLIFKKNKELIMSKDGQVNMGKWDYLPEAKSLLIDRGKDTILCNEGFIDEAVMILKMDGTNNNFFVLANENIVPDLDAYAYLRNLRRQKLKIVTKNLTDGKNLEILPEDEYSDPEVGNSVTIDAEEISDGVYISKKPRVKYIIKNSIIMSIIHEVIYKTKNGGEIMVEQMDQYSYSKGEQVWVNGIQAEDGEYSVIGGRNIIVKDGKIFKKKLF</sequence>
<evidence type="ECO:0000313" key="1">
    <source>
        <dbReference type="EMBL" id="MCW3789667.1"/>
    </source>
</evidence>
<dbReference type="RefSeq" id="WP_301193214.1">
    <property type="nucleotide sequence ID" value="NZ_JAPDPJ010000155.1"/>
</dbReference>